<reference evidence="10 11" key="1">
    <citation type="submission" date="2019-11" db="EMBL/GenBank/DDBJ databases">
        <title>Identification of a novel strain.</title>
        <authorList>
            <person name="Xu Q."/>
            <person name="Wang G."/>
        </authorList>
    </citation>
    <scope>NUCLEOTIDE SEQUENCE [LARGE SCALE GENOMIC DNA]</scope>
    <source>
        <strain evidence="11">xq</strain>
    </source>
</reference>
<keyword evidence="4 7" id="KW-0238">DNA-binding</keyword>
<dbReference type="InterPro" id="IPR001867">
    <property type="entry name" value="OmpR/PhoB-type_DNA-bd"/>
</dbReference>
<dbReference type="SUPFAM" id="SSF52172">
    <property type="entry name" value="CheY-like"/>
    <property type="match status" value="1"/>
</dbReference>
<dbReference type="PANTHER" id="PTHR48111:SF37">
    <property type="entry name" value="RESPONSE REGULATOR PROTEIN CARR"/>
    <property type="match status" value="1"/>
</dbReference>
<comment type="caution">
    <text evidence="10">The sequence shown here is derived from an EMBL/GenBank/DDBJ whole genome shotgun (WGS) entry which is preliminary data.</text>
</comment>
<dbReference type="GO" id="GO:0006355">
    <property type="term" value="P:regulation of DNA-templated transcription"/>
    <property type="evidence" value="ECO:0007669"/>
    <property type="project" value="InterPro"/>
</dbReference>
<organism evidence="10 11">
    <name type="scientific">Hyphomicrobium album</name>
    <dbReference type="NCBI Taxonomy" id="2665159"/>
    <lineage>
        <taxon>Bacteria</taxon>
        <taxon>Pseudomonadati</taxon>
        <taxon>Pseudomonadota</taxon>
        <taxon>Alphaproteobacteria</taxon>
        <taxon>Hyphomicrobiales</taxon>
        <taxon>Hyphomicrobiaceae</taxon>
        <taxon>Hyphomicrobium</taxon>
    </lineage>
</organism>
<dbReference type="FunFam" id="3.40.50.2300:FF:000002">
    <property type="entry name" value="DNA-binding response regulator PhoP"/>
    <property type="match status" value="1"/>
</dbReference>
<evidence type="ECO:0000256" key="7">
    <source>
        <dbReference type="PROSITE-ProRule" id="PRU01091"/>
    </source>
</evidence>
<evidence type="ECO:0000256" key="3">
    <source>
        <dbReference type="ARBA" id="ARBA00023015"/>
    </source>
</evidence>
<dbReference type="InterPro" id="IPR039420">
    <property type="entry name" value="WalR-like"/>
</dbReference>
<feature type="DNA-binding region" description="OmpR/PhoB-type" evidence="7">
    <location>
        <begin position="124"/>
        <end position="218"/>
    </location>
</feature>
<dbReference type="InterPro" id="IPR001789">
    <property type="entry name" value="Sig_transdc_resp-reg_receiver"/>
</dbReference>
<keyword evidence="3" id="KW-0805">Transcription regulation</keyword>
<dbReference type="EMBL" id="WMBQ01000002">
    <property type="protein sequence ID" value="MTD96263.1"/>
    <property type="molecule type" value="Genomic_DNA"/>
</dbReference>
<dbReference type="Proteomes" id="UP000440694">
    <property type="component" value="Unassembled WGS sequence"/>
</dbReference>
<protein>
    <submittedName>
        <fullName evidence="10">Response regulator</fullName>
    </submittedName>
</protein>
<evidence type="ECO:0000259" key="8">
    <source>
        <dbReference type="PROSITE" id="PS50110"/>
    </source>
</evidence>
<keyword evidence="2" id="KW-0902">Two-component regulatory system</keyword>
<evidence type="ECO:0000256" key="4">
    <source>
        <dbReference type="ARBA" id="ARBA00023125"/>
    </source>
</evidence>
<evidence type="ECO:0000313" key="10">
    <source>
        <dbReference type="EMBL" id="MTD96263.1"/>
    </source>
</evidence>
<dbReference type="CDD" id="cd00383">
    <property type="entry name" value="trans_reg_C"/>
    <property type="match status" value="1"/>
</dbReference>
<gene>
    <name evidence="10" type="ORF">GIW81_18135</name>
</gene>
<dbReference type="SMART" id="SM00862">
    <property type="entry name" value="Trans_reg_C"/>
    <property type="match status" value="1"/>
</dbReference>
<dbReference type="CDD" id="cd19934">
    <property type="entry name" value="REC_OmpR_EcPhoP-like"/>
    <property type="match status" value="1"/>
</dbReference>
<dbReference type="Gene3D" id="1.10.10.10">
    <property type="entry name" value="Winged helix-like DNA-binding domain superfamily/Winged helix DNA-binding domain"/>
    <property type="match status" value="1"/>
</dbReference>
<dbReference type="GO" id="GO:0032993">
    <property type="term" value="C:protein-DNA complex"/>
    <property type="evidence" value="ECO:0007669"/>
    <property type="project" value="TreeGrafter"/>
</dbReference>
<dbReference type="PANTHER" id="PTHR48111">
    <property type="entry name" value="REGULATOR OF RPOS"/>
    <property type="match status" value="1"/>
</dbReference>
<proteinExistence type="predicted"/>
<evidence type="ECO:0000256" key="6">
    <source>
        <dbReference type="PROSITE-ProRule" id="PRU00169"/>
    </source>
</evidence>
<keyword evidence="11" id="KW-1185">Reference proteome</keyword>
<dbReference type="Pfam" id="PF00072">
    <property type="entry name" value="Response_reg"/>
    <property type="match status" value="1"/>
</dbReference>
<dbReference type="AlphaFoldDB" id="A0A6I3KP34"/>
<keyword evidence="1 6" id="KW-0597">Phosphoprotein</keyword>
<dbReference type="Gene3D" id="3.40.50.2300">
    <property type="match status" value="1"/>
</dbReference>
<dbReference type="RefSeq" id="WP_324615102.1">
    <property type="nucleotide sequence ID" value="NZ_WMBQ01000002.1"/>
</dbReference>
<dbReference type="SMART" id="SM00448">
    <property type="entry name" value="REC"/>
    <property type="match status" value="1"/>
</dbReference>
<sequence>MRVLVVEDDKDLNRQLVAALGDAGYAVDSAMDGEEGYFLGDTEPYDIVILDIGLPKMDGISILEQWRRADRKMPVIILTARDRWSDKVAGMDAGADDYLAKPFHMEELLARVRAQVRRASGHAKSEIECGPLRLDTKTARVTCNGQQIKLTSHEYRLLAYMMHHNGRVVSRTELVEHLYEQDFDRDSNTIEVFIGRLRKKIPVDVIETVRGLGYRLSETPAKG</sequence>
<feature type="domain" description="OmpR/PhoB-type" evidence="9">
    <location>
        <begin position="124"/>
        <end position="218"/>
    </location>
</feature>
<dbReference type="InterPro" id="IPR011006">
    <property type="entry name" value="CheY-like_superfamily"/>
</dbReference>
<dbReference type="Gene3D" id="6.10.250.690">
    <property type="match status" value="1"/>
</dbReference>
<name>A0A6I3KP34_9HYPH</name>
<dbReference type="GO" id="GO:0000976">
    <property type="term" value="F:transcription cis-regulatory region binding"/>
    <property type="evidence" value="ECO:0007669"/>
    <property type="project" value="TreeGrafter"/>
</dbReference>
<feature type="modified residue" description="4-aspartylphosphate" evidence="6">
    <location>
        <position position="51"/>
    </location>
</feature>
<evidence type="ECO:0000313" key="11">
    <source>
        <dbReference type="Proteomes" id="UP000440694"/>
    </source>
</evidence>
<dbReference type="GO" id="GO:0000156">
    <property type="term" value="F:phosphorelay response regulator activity"/>
    <property type="evidence" value="ECO:0007669"/>
    <property type="project" value="TreeGrafter"/>
</dbReference>
<evidence type="ECO:0000256" key="5">
    <source>
        <dbReference type="ARBA" id="ARBA00023163"/>
    </source>
</evidence>
<dbReference type="FunFam" id="1.10.10.10:FF:000005">
    <property type="entry name" value="Two-component system response regulator"/>
    <property type="match status" value="1"/>
</dbReference>
<evidence type="ECO:0000256" key="2">
    <source>
        <dbReference type="ARBA" id="ARBA00023012"/>
    </source>
</evidence>
<dbReference type="PROSITE" id="PS51755">
    <property type="entry name" value="OMPR_PHOB"/>
    <property type="match status" value="1"/>
</dbReference>
<evidence type="ECO:0000259" key="9">
    <source>
        <dbReference type="PROSITE" id="PS51755"/>
    </source>
</evidence>
<accession>A0A6I3KP34</accession>
<feature type="domain" description="Response regulatory" evidence="8">
    <location>
        <begin position="2"/>
        <end position="116"/>
    </location>
</feature>
<dbReference type="Pfam" id="PF00486">
    <property type="entry name" value="Trans_reg_C"/>
    <property type="match status" value="1"/>
</dbReference>
<dbReference type="GO" id="GO:0005829">
    <property type="term" value="C:cytosol"/>
    <property type="evidence" value="ECO:0007669"/>
    <property type="project" value="TreeGrafter"/>
</dbReference>
<dbReference type="PROSITE" id="PS50110">
    <property type="entry name" value="RESPONSE_REGULATORY"/>
    <property type="match status" value="1"/>
</dbReference>
<dbReference type="InterPro" id="IPR036388">
    <property type="entry name" value="WH-like_DNA-bd_sf"/>
</dbReference>
<evidence type="ECO:0000256" key="1">
    <source>
        <dbReference type="ARBA" id="ARBA00022553"/>
    </source>
</evidence>
<keyword evidence="5" id="KW-0804">Transcription</keyword>